<keyword evidence="3" id="KW-1185">Reference proteome</keyword>
<accession>A0AAD4L3V9</accession>
<sequence length="364" mass="40867">MSSDSLESICSVLTVTSEEFDTVYENDSIKTDVLIDEARNIIGKNRSRLREAEHRYRLDDLLSAMLLHAPNPEGQRYVAICLHIAHEKGADGVVNAAQAWSDNLLLPMLAIYKAMKTEPASSQTPTIDITMQHIESASRNDQRLLRTQVAQREKYRCAITKVFDLARVRKLQREQRFGEIPPGAKSDMAAAHIVPFSLNKFNDKATSSPEITNAARTWDMLQSWTRIDLKTLVGSNINSPMNAIYMTTSEHSMFGRFEFYLEKEAYPDIPNKYKVRMARQGGTLSNGSVDSDVEFPTLEVSSVEPPNPICLKIHAAFAKVLHLCGAAEYIESVERDAETEGTLRLNGETDFASYLRSKIPIIVH</sequence>
<proteinExistence type="predicted"/>
<organism evidence="2 3">
    <name type="scientific">Lactarius akahatsu</name>
    <dbReference type="NCBI Taxonomy" id="416441"/>
    <lineage>
        <taxon>Eukaryota</taxon>
        <taxon>Fungi</taxon>
        <taxon>Dikarya</taxon>
        <taxon>Basidiomycota</taxon>
        <taxon>Agaricomycotina</taxon>
        <taxon>Agaricomycetes</taxon>
        <taxon>Russulales</taxon>
        <taxon>Russulaceae</taxon>
        <taxon>Lactarius</taxon>
    </lineage>
</organism>
<evidence type="ECO:0000313" key="2">
    <source>
        <dbReference type="EMBL" id="KAH8976490.1"/>
    </source>
</evidence>
<dbReference type="EMBL" id="JAKELL010000622">
    <property type="protein sequence ID" value="KAH8976490.1"/>
    <property type="molecule type" value="Genomic_DNA"/>
</dbReference>
<gene>
    <name evidence="2" type="ORF">EDB92DRAFT_1358083</name>
</gene>
<protein>
    <recommendedName>
        <fullName evidence="1">HNH nuclease domain-containing protein</fullName>
    </recommendedName>
</protein>
<evidence type="ECO:0000313" key="3">
    <source>
        <dbReference type="Proteomes" id="UP001201163"/>
    </source>
</evidence>
<name>A0AAD4L3V9_9AGAM</name>
<comment type="caution">
    <text evidence="2">The sequence shown here is derived from an EMBL/GenBank/DDBJ whole genome shotgun (WGS) entry which is preliminary data.</text>
</comment>
<evidence type="ECO:0000259" key="1">
    <source>
        <dbReference type="Pfam" id="PF13391"/>
    </source>
</evidence>
<dbReference type="AlphaFoldDB" id="A0AAD4L3V9"/>
<reference evidence="2" key="1">
    <citation type="submission" date="2022-01" db="EMBL/GenBank/DDBJ databases">
        <title>Comparative genomics reveals a dynamic genome evolution in the ectomycorrhizal milk-cap (Lactarius) mushrooms.</title>
        <authorList>
            <consortium name="DOE Joint Genome Institute"/>
            <person name="Lebreton A."/>
            <person name="Tang N."/>
            <person name="Kuo A."/>
            <person name="LaButti K."/>
            <person name="Drula E."/>
            <person name="Barry K."/>
            <person name="Clum A."/>
            <person name="Lipzen A."/>
            <person name="Mousain D."/>
            <person name="Ng V."/>
            <person name="Wang R."/>
            <person name="Wang X."/>
            <person name="Dai Y."/>
            <person name="Henrissat B."/>
            <person name="Grigoriev I.V."/>
            <person name="Guerin-Laguette A."/>
            <person name="Yu F."/>
            <person name="Martin F.M."/>
        </authorList>
    </citation>
    <scope>NUCLEOTIDE SEQUENCE</scope>
    <source>
        <strain evidence="2">QP</strain>
    </source>
</reference>
<dbReference type="InterPro" id="IPR003615">
    <property type="entry name" value="HNH_nuc"/>
</dbReference>
<dbReference type="Pfam" id="PF13391">
    <property type="entry name" value="HNH_2"/>
    <property type="match status" value="1"/>
</dbReference>
<dbReference type="Proteomes" id="UP001201163">
    <property type="component" value="Unassembled WGS sequence"/>
</dbReference>
<feature type="domain" description="HNH nuclease" evidence="1">
    <location>
        <begin position="186"/>
        <end position="261"/>
    </location>
</feature>